<proteinExistence type="predicted"/>
<keyword evidence="1" id="KW-0378">Hydrolase</keyword>
<dbReference type="OrthoDB" id="2019149at2759"/>
<sequence length="310" mass="33711">MAMTSTMQLLVLSFLVIASLFLGATVAPPASLISTPDQALKDKADLIVAKDGSGNFTTVNEAVAAAPENGVKPFVIYIKEGLYKEVIRIGKKKTNLTLVGDGRDLTVLSGDLNFIDGIKTFYSATLAVGGRGFMAQDLCIQNTAGPEKRQDRRVSRHPLCIFGSGISIFAKLRHVTAQSREEDTATSGFSFQKCNISASYDLTPIKGIVKTFLGRPWRAFSRVVFMESFIDDVIDPAGWTPWNITDIGTLSTLYYGEYKNTGPGADTSKRVGWKGYHTLTPNEAASFTVENLLQGHLWINASIVPFELGL</sequence>
<evidence type="ECO:0000313" key="5">
    <source>
        <dbReference type="Proteomes" id="UP000694251"/>
    </source>
</evidence>
<evidence type="ECO:0000313" key="4">
    <source>
        <dbReference type="EMBL" id="KAG7596661.1"/>
    </source>
</evidence>
<dbReference type="AlphaFoldDB" id="A0A8T2CNT8"/>
<keyword evidence="5" id="KW-1185">Reference proteome</keyword>
<feature type="domain" description="Pectinesterase catalytic" evidence="3">
    <location>
        <begin position="173"/>
        <end position="295"/>
    </location>
</feature>
<name>A0A8T2CNT8_ARASU</name>
<feature type="chain" id="PRO_5035830083" evidence="2">
    <location>
        <begin position="24"/>
        <end position="310"/>
    </location>
</feature>
<protein>
    <submittedName>
        <fullName evidence="4">Pectinesterase catalytic</fullName>
    </submittedName>
</protein>
<gene>
    <name evidence="4" type="ORF">ISN44_As06g010920</name>
</gene>
<organism evidence="4 5">
    <name type="scientific">Arabidopsis suecica</name>
    <name type="common">Swedish thale-cress</name>
    <name type="synonym">Cardaminopsis suecica</name>
    <dbReference type="NCBI Taxonomy" id="45249"/>
    <lineage>
        <taxon>Eukaryota</taxon>
        <taxon>Viridiplantae</taxon>
        <taxon>Streptophyta</taxon>
        <taxon>Embryophyta</taxon>
        <taxon>Tracheophyta</taxon>
        <taxon>Spermatophyta</taxon>
        <taxon>Magnoliopsida</taxon>
        <taxon>eudicotyledons</taxon>
        <taxon>Gunneridae</taxon>
        <taxon>Pentapetalae</taxon>
        <taxon>rosids</taxon>
        <taxon>malvids</taxon>
        <taxon>Brassicales</taxon>
        <taxon>Brassicaceae</taxon>
        <taxon>Camelineae</taxon>
        <taxon>Arabidopsis</taxon>
    </lineage>
</organism>
<evidence type="ECO:0000259" key="3">
    <source>
        <dbReference type="Pfam" id="PF01095"/>
    </source>
</evidence>
<reference evidence="4 5" key="1">
    <citation type="submission" date="2020-12" db="EMBL/GenBank/DDBJ databases">
        <title>Concerted genomic and epigenomic changes stabilize Arabidopsis allopolyploids.</title>
        <authorList>
            <person name="Chen Z."/>
        </authorList>
    </citation>
    <scope>NUCLEOTIDE SEQUENCE [LARGE SCALE GENOMIC DNA]</scope>
    <source>
        <strain evidence="4">As9502</strain>
        <tissue evidence="4">Leaf</tissue>
    </source>
</reference>
<dbReference type="EMBL" id="JAEFBJ010000006">
    <property type="protein sequence ID" value="KAG7596661.1"/>
    <property type="molecule type" value="Genomic_DNA"/>
</dbReference>
<evidence type="ECO:0000256" key="1">
    <source>
        <dbReference type="ARBA" id="ARBA00022801"/>
    </source>
</evidence>
<dbReference type="PANTHER" id="PTHR31707">
    <property type="entry name" value="PECTINESTERASE"/>
    <property type="match status" value="1"/>
</dbReference>
<accession>A0A8T2CNT8</accession>
<evidence type="ECO:0000256" key="2">
    <source>
        <dbReference type="SAM" id="SignalP"/>
    </source>
</evidence>
<dbReference type="GO" id="GO:0030599">
    <property type="term" value="F:pectinesterase activity"/>
    <property type="evidence" value="ECO:0007669"/>
    <property type="project" value="InterPro"/>
</dbReference>
<feature type="signal peptide" evidence="2">
    <location>
        <begin position="1"/>
        <end position="23"/>
    </location>
</feature>
<feature type="domain" description="Pectinesterase catalytic" evidence="3">
    <location>
        <begin position="45"/>
        <end position="150"/>
    </location>
</feature>
<dbReference type="GO" id="GO:0042545">
    <property type="term" value="P:cell wall modification"/>
    <property type="evidence" value="ECO:0007669"/>
    <property type="project" value="InterPro"/>
</dbReference>
<dbReference type="Proteomes" id="UP000694251">
    <property type="component" value="Chromosome 6"/>
</dbReference>
<keyword evidence="2" id="KW-0732">Signal</keyword>
<dbReference type="Pfam" id="PF01095">
    <property type="entry name" value="Pectinesterase"/>
    <property type="match status" value="2"/>
</dbReference>
<dbReference type="InterPro" id="IPR000070">
    <property type="entry name" value="Pectinesterase_cat"/>
</dbReference>
<comment type="caution">
    <text evidence="4">The sequence shown here is derived from an EMBL/GenBank/DDBJ whole genome shotgun (WGS) entry which is preliminary data.</text>
</comment>